<keyword evidence="14" id="KW-1185">Reference proteome</keyword>
<sequence length="51" mass="5967">MSVQEFFAMGGYGFYVWTSYGLTLVVLAANVVIPIRQRRQFLRQQALKQKR</sequence>
<dbReference type="EMBL" id="FUKI01000179">
    <property type="protein sequence ID" value="SJM96606.1"/>
    <property type="molecule type" value="Genomic_DNA"/>
</dbReference>
<evidence type="ECO:0000256" key="12">
    <source>
        <dbReference type="RuleBase" id="RU363101"/>
    </source>
</evidence>
<keyword evidence="9 12" id="KW-0201">Cytochrome c-type biogenesis</keyword>
<evidence type="ECO:0000256" key="1">
    <source>
        <dbReference type="ARBA" id="ARBA00002442"/>
    </source>
</evidence>
<evidence type="ECO:0000256" key="8">
    <source>
        <dbReference type="ARBA" id="ARBA00022692"/>
    </source>
</evidence>
<keyword evidence="8 12" id="KW-0812">Transmembrane</keyword>
<comment type="subcellular location">
    <subcellularLocation>
        <location evidence="2 12">Cell inner membrane</location>
        <topology evidence="2 12">Single-pass membrane protein</topology>
    </subcellularLocation>
</comment>
<dbReference type="GO" id="GO:0005886">
    <property type="term" value="C:plasma membrane"/>
    <property type="evidence" value="ECO:0007669"/>
    <property type="project" value="UniProtKB-SubCell"/>
</dbReference>
<dbReference type="Pfam" id="PF04995">
    <property type="entry name" value="CcmD"/>
    <property type="match status" value="1"/>
</dbReference>
<evidence type="ECO:0000313" key="13">
    <source>
        <dbReference type="EMBL" id="SJM96606.1"/>
    </source>
</evidence>
<dbReference type="GO" id="GO:0017004">
    <property type="term" value="P:cytochrome complex assembly"/>
    <property type="evidence" value="ECO:0007669"/>
    <property type="project" value="UniProtKB-KW"/>
</dbReference>
<evidence type="ECO:0000256" key="3">
    <source>
        <dbReference type="ARBA" id="ARBA00008741"/>
    </source>
</evidence>
<name>A0A1R4HK61_9GAMM</name>
<comment type="similarity">
    <text evidence="3 12">Belongs to the CcmD/CycX/HelD family.</text>
</comment>
<comment type="function">
    <text evidence="1 12">Required for the export of heme to the periplasm for the biogenesis of c-type cytochromes.</text>
</comment>
<evidence type="ECO:0000256" key="4">
    <source>
        <dbReference type="ARBA" id="ARBA00016461"/>
    </source>
</evidence>
<dbReference type="PANTHER" id="PTHR37531:SF1">
    <property type="entry name" value="HEME EXPORTER PROTEIN D"/>
    <property type="match status" value="1"/>
</dbReference>
<dbReference type="InterPro" id="IPR052075">
    <property type="entry name" value="Heme_exporter_D"/>
</dbReference>
<evidence type="ECO:0000256" key="9">
    <source>
        <dbReference type="ARBA" id="ARBA00022748"/>
    </source>
</evidence>
<evidence type="ECO:0000313" key="14">
    <source>
        <dbReference type="Proteomes" id="UP000195667"/>
    </source>
</evidence>
<organism evidence="13 14">
    <name type="scientific">Crenothrix polyspora</name>
    <dbReference type="NCBI Taxonomy" id="360316"/>
    <lineage>
        <taxon>Bacteria</taxon>
        <taxon>Pseudomonadati</taxon>
        <taxon>Pseudomonadota</taxon>
        <taxon>Gammaproteobacteria</taxon>
        <taxon>Methylococcales</taxon>
        <taxon>Crenotrichaceae</taxon>
        <taxon>Crenothrix</taxon>
    </lineage>
</organism>
<dbReference type="NCBIfam" id="TIGR03141">
    <property type="entry name" value="cytochro_ccmD"/>
    <property type="match status" value="1"/>
</dbReference>
<dbReference type="RefSeq" id="WP_087145412.1">
    <property type="nucleotide sequence ID" value="NZ_FUKI01000179.1"/>
</dbReference>
<protein>
    <recommendedName>
        <fullName evidence="4 12">Heme exporter protein D</fullName>
    </recommendedName>
</protein>
<dbReference type="Proteomes" id="UP000195667">
    <property type="component" value="Unassembled WGS sequence"/>
</dbReference>
<dbReference type="PANTHER" id="PTHR37531">
    <property type="entry name" value="HEME EXPORTER PROTEIN D"/>
    <property type="match status" value="1"/>
</dbReference>
<evidence type="ECO:0000256" key="5">
    <source>
        <dbReference type="ARBA" id="ARBA00022448"/>
    </source>
</evidence>
<dbReference type="GO" id="GO:1903607">
    <property type="term" value="P:cytochrome c biosynthetic process"/>
    <property type="evidence" value="ECO:0007669"/>
    <property type="project" value="TreeGrafter"/>
</dbReference>
<keyword evidence="6 12" id="KW-1003">Cell membrane</keyword>
<dbReference type="InterPro" id="IPR007078">
    <property type="entry name" value="Haem_export_protD_CcmD"/>
</dbReference>
<evidence type="ECO:0000256" key="10">
    <source>
        <dbReference type="ARBA" id="ARBA00022989"/>
    </source>
</evidence>
<evidence type="ECO:0000256" key="7">
    <source>
        <dbReference type="ARBA" id="ARBA00022519"/>
    </source>
</evidence>
<dbReference type="GO" id="GO:0015886">
    <property type="term" value="P:heme transport"/>
    <property type="evidence" value="ECO:0007669"/>
    <property type="project" value="InterPro"/>
</dbReference>
<evidence type="ECO:0000256" key="6">
    <source>
        <dbReference type="ARBA" id="ARBA00022475"/>
    </source>
</evidence>
<keyword evidence="11 12" id="KW-0472">Membrane</keyword>
<accession>A0A1R4HK61</accession>
<evidence type="ECO:0000256" key="2">
    <source>
        <dbReference type="ARBA" id="ARBA00004377"/>
    </source>
</evidence>
<dbReference type="AlphaFoldDB" id="A0A1R4HK61"/>
<proteinExistence type="inferred from homology"/>
<reference evidence="14" key="1">
    <citation type="submission" date="2017-02" db="EMBL/GenBank/DDBJ databases">
        <authorList>
            <person name="Daims H."/>
        </authorList>
    </citation>
    <scope>NUCLEOTIDE SEQUENCE [LARGE SCALE GENOMIC DNA]</scope>
</reference>
<gene>
    <name evidence="13" type="primary">ccmD</name>
    <name evidence="13" type="ORF">CRENPOLYSF1_980011</name>
</gene>
<keyword evidence="5 12" id="KW-0813">Transport</keyword>
<feature type="transmembrane region" description="Helical" evidence="12">
    <location>
        <begin position="12"/>
        <end position="33"/>
    </location>
</feature>
<dbReference type="OrthoDB" id="9815607at2"/>
<keyword evidence="10 12" id="KW-1133">Transmembrane helix</keyword>
<keyword evidence="7 12" id="KW-0997">Cell inner membrane</keyword>
<evidence type="ECO:0000256" key="11">
    <source>
        <dbReference type="ARBA" id="ARBA00023136"/>
    </source>
</evidence>